<dbReference type="Pfam" id="PF11925">
    <property type="entry name" value="DUF3443"/>
    <property type="match status" value="1"/>
</dbReference>
<evidence type="ECO:0008006" key="5">
    <source>
        <dbReference type="Google" id="ProtNLM"/>
    </source>
</evidence>
<feature type="compositionally biased region" description="Low complexity" evidence="1">
    <location>
        <begin position="25"/>
        <end position="71"/>
    </location>
</feature>
<organism evidence="3 4">
    <name type="scientific">Paraburkholderia phenazinium</name>
    <dbReference type="NCBI Taxonomy" id="60549"/>
    <lineage>
        <taxon>Bacteria</taxon>
        <taxon>Pseudomonadati</taxon>
        <taxon>Pseudomonadota</taxon>
        <taxon>Betaproteobacteria</taxon>
        <taxon>Burkholderiales</taxon>
        <taxon>Burkholderiaceae</taxon>
        <taxon>Paraburkholderia</taxon>
    </lineage>
</organism>
<dbReference type="EMBL" id="FSRM01000002">
    <property type="protein sequence ID" value="SIO51405.1"/>
    <property type="molecule type" value="Genomic_DNA"/>
</dbReference>
<sequence>MRAIFGVMVAALTIGLAACGGGGSSNSTTSSTTSSGTSSSTSSSTTSSSTSTSTLATDASATPTSSSATNTVPITISSAPYGNKNRPMVSVTVCTPGSNAASNCSTIDNVLLDTGSYGLRLYASVVPSTTLSTLTTQTQSSTSDTIAECAIFGSGYTWGTVRSADIKMSSEIAENVPIHIMTDSTLAESAPSDCQVSTALSTPALLGANGILGVGVRPQDCGSSCVSGSQSAAYYACGSSTCTATTEALASQVGNPVQYFTTDNNGVIVEISQVSDSGGSTASGTLVFGIDTETNNVLSGTSATVFTTDEYGDVTATFNGTTYTDNAFFDTGSNGLFFADSSISQSSSTWYTPSSTLGLSATVTGSNSSSASIGFNIANATTLFATGNYAFNDLGAYLSGSFDFGLPFFYGRHVYFGITGTSSAGGGSGPYVSYVSS</sequence>
<feature type="region of interest" description="Disordered" evidence="1">
    <location>
        <begin position="21"/>
        <end position="79"/>
    </location>
</feature>
<dbReference type="AlphaFoldDB" id="A0A1N6K4B8"/>
<feature type="chain" id="PRO_5012342385" description="DUF3443 domain-containing protein" evidence="2">
    <location>
        <begin position="19"/>
        <end position="437"/>
    </location>
</feature>
<feature type="signal peptide" evidence="2">
    <location>
        <begin position="1"/>
        <end position="18"/>
    </location>
</feature>
<evidence type="ECO:0000313" key="4">
    <source>
        <dbReference type="Proteomes" id="UP000184693"/>
    </source>
</evidence>
<evidence type="ECO:0000256" key="1">
    <source>
        <dbReference type="SAM" id="MobiDB-lite"/>
    </source>
</evidence>
<evidence type="ECO:0000313" key="3">
    <source>
        <dbReference type="EMBL" id="SIO51405.1"/>
    </source>
</evidence>
<accession>A0A1N6K4B8</accession>
<reference evidence="3 4" key="1">
    <citation type="submission" date="2016-11" db="EMBL/GenBank/DDBJ databases">
        <authorList>
            <person name="Jaros S."/>
            <person name="Januszkiewicz K."/>
            <person name="Wedrychowicz H."/>
        </authorList>
    </citation>
    <scope>NUCLEOTIDE SEQUENCE [LARGE SCALE GENOMIC DNA]</scope>
    <source>
        <strain evidence="3 4">GAS86</strain>
    </source>
</reference>
<proteinExistence type="predicted"/>
<dbReference type="PROSITE" id="PS51257">
    <property type="entry name" value="PROKAR_LIPOPROTEIN"/>
    <property type="match status" value="1"/>
</dbReference>
<dbReference type="Proteomes" id="UP000184693">
    <property type="component" value="Unassembled WGS sequence"/>
</dbReference>
<dbReference type="InterPro" id="IPR021847">
    <property type="entry name" value="DUF3443"/>
</dbReference>
<evidence type="ECO:0000256" key="2">
    <source>
        <dbReference type="SAM" id="SignalP"/>
    </source>
</evidence>
<name>A0A1N6K4B8_9BURK</name>
<protein>
    <recommendedName>
        <fullName evidence="5">DUF3443 domain-containing protein</fullName>
    </recommendedName>
</protein>
<gene>
    <name evidence="3" type="ORF">SAMN05444168_5993</name>
</gene>
<dbReference type="OrthoDB" id="5289858at2"/>
<keyword evidence="2" id="KW-0732">Signal</keyword>